<comment type="caution">
    <text evidence="2">The sequence shown here is derived from an EMBL/GenBank/DDBJ whole genome shotgun (WGS) entry which is preliminary data.</text>
</comment>
<name>A0ABQ1RPI3_9MICO</name>
<accession>A0ABQ1RPI3</accession>
<feature type="transmembrane region" description="Helical" evidence="1">
    <location>
        <begin position="50"/>
        <end position="72"/>
    </location>
</feature>
<sequence>MDDTQLNRLLTPRDSWADSPELLDAMLERIATNAADEHARPRRRRRGARIAAVVGALLGVGVLATAATVWVAPNFTPDVVIPISYVTDQGTPVECTYSLAISSWQGTNVTEAKEWISSHDWTRIGQRGYDLGQANPVNVGDPDVDPELTQEDLDRVTVSTGISTVVVDEIPAELLDGVGVGTSGTSTCEWVRH</sequence>
<reference evidence="3" key="1">
    <citation type="journal article" date="2019" name="Int. J. Syst. Evol. Microbiol.">
        <title>The Global Catalogue of Microorganisms (GCM) 10K type strain sequencing project: providing services to taxonomists for standard genome sequencing and annotation.</title>
        <authorList>
            <consortium name="The Broad Institute Genomics Platform"/>
            <consortium name="The Broad Institute Genome Sequencing Center for Infectious Disease"/>
            <person name="Wu L."/>
            <person name="Ma J."/>
        </authorList>
    </citation>
    <scope>NUCLEOTIDE SEQUENCE [LARGE SCALE GENOMIC DNA]</scope>
    <source>
        <strain evidence="3">CCM 7640</strain>
    </source>
</reference>
<gene>
    <name evidence="2" type="ORF">GCM10007269_19750</name>
</gene>
<keyword evidence="1" id="KW-0812">Transmembrane</keyword>
<evidence type="ECO:0000313" key="3">
    <source>
        <dbReference type="Proteomes" id="UP000629365"/>
    </source>
</evidence>
<keyword evidence="1" id="KW-0472">Membrane</keyword>
<dbReference type="RefSeq" id="WP_188436420.1">
    <property type="nucleotide sequence ID" value="NZ_BMCM01000003.1"/>
</dbReference>
<evidence type="ECO:0000313" key="2">
    <source>
        <dbReference type="EMBL" id="GGD76876.1"/>
    </source>
</evidence>
<dbReference type="EMBL" id="BMCM01000003">
    <property type="protein sequence ID" value="GGD76876.1"/>
    <property type="molecule type" value="Genomic_DNA"/>
</dbReference>
<dbReference type="Proteomes" id="UP000629365">
    <property type="component" value="Unassembled WGS sequence"/>
</dbReference>
<keyword evidence="1" id="KW-1133">Transmembrane helix</keyword>
<protein>
    <submittedName>
        <fullName evidence="2">Uncharacterized protein</fullName>
    </submittedName>
</protein>
<evidence type="ECO:0000256" key="1">
    <source>
        <dbReference type="SAM" id="Phobius"/>
    </source>
</evidence>
<organism evidence="2 3">
    <name type="scientific">Microbacterium murale</name>
    <dbReference type="NCBI Taxonomy" id="1081040"/>
    <lineage>
        <taxon>Bacteria</taxon>
        <taxon>Bacillati</taxon>
        <taxon>Actinomycetota</taxon>
        <taxon>Actinomycetes</taxon>
        <taxon>Micrococcales</taxon>
        <taxon>Microbacteriaceae</taxon>
        <taxon>Microbacterium</taxon>
    </lineage>
</organism>
<keyword evidence="3" id="KW-1185">Reference proteome</keyword>
<proteinExistence type="predicted"/>